<name>A0AAE0MFS2_9PEZI</name>
<dbReference type="GO" id="GO:0030915">
    <property type="term" value="C:Smc5-Smc6 complex"/>
    <property type="evidence" value="ECO:0007669"/>
    <property type="project" value="UniProtKB-UniRule"/>
</dbReference>
<dbReference type="InterPro" id="IPR029225">
    <property type="entry name" value="Nse4_Nse3-bd"/>
</dbReference>
<comment type="caution">
    <text evidence="11">The sequence shown here is derived from an EMBL/GenBank/DDBJ whole genome shotgun (WGS) entry which is preliminary data.</text>
</comment>
<evidence type="ECO:0000256" key="8">
    <source>
        <dbReference type="SAM" id="MobiDB-lite"/>
    </source>
</evidence>
<feature type="domain" description="Non-structural maintenance of chromosome element 4 C-terminal" evidence="9">
    <location>
        <begin position="320"/>
        <end position="409"/>
    </location>
</feature>
<keyword evidence="12" id="KW-1185">Reference proteome</keyword>
<dbReference type="Pfam" id="PF15412">
    <property type="entry name" value="Nse4-Nse3_bdg"/>
    <property type="match status" value="1"/>
</dbReference>
<organism evidence="11 12">
    <name type="scientific">Apodospora peruviana</name>
    <dbReference type="NCBI Taxonomy" id="516989"/>
    <lineage>
        <taxon>Eukaryota</taxon>
        <taxon>Fungi</taxon>
        <taxon>Dikarya</taxon>
        <taxon>Ascomycota</taxon>
        <taxon>Pezizomycotina</taxon>
        <taxon>Sordariomycetes</taxon>
        <taxon>Sordariomycetidae</taxon>
        <taxon>Sordariales</taxon>
        <taxon>Lasiosphaeriaceae</taxon>
        <taxon>Apodospora</taxon>
    </lineage>
</organism>
<evidence type="ECO:0000313" key="12">
    <source>
        <dbReference type="Proteomes" id="UP001283341"/>
    </source>
</evidence>
<accession>A0AAE0MFS2</accession>
<evidence type="ECO:0000259" key="10">
    <source>
        <dbReference type="Pfam" id="PF15412"/>
    </source>
</evidence>
<dbReference type="EMBL" id="JAUEDM010000001">
    <property type="protein sequence ID" value="KAK3330887.1"/>
    <property type="molecule type" value="Genomic_DNA"/>
</dbReference>
<dbReference type="GO" id="GO:0006310">
    <property type="term" value="P:DNA recombination"/>
    <property type="evidence" value="ECO:0007669"/>
    <property type="project" value="UniProtKB-UniRule"/>
</dbReference>
<sequence length="427" mass="48140">MDTPTRLAVRSKNGTSSRKRVSDIGGEPSTSRRRTREPSPANGAEQADLDEYDPDQPMQQRRAIQRDLRDMQNQMRVNPDQFMQSDPKALLDYLHQSDRIIKNVKQTTEAAIDSRGLVIAADLSARRVQRLTSGSVGNGIDVDEFVSKCITFMRHGGGIDDDEAEELSSTQRRRRQPVNRAALGSDDEEEVGDEGDMMNWAHLGRFASIPSVRRPALPGFLLGPLSIEKKVRRVAKRSAPFKVNSLKEVRPQELRAQDLKKSDKNDLPAICRKIHERLVIAQTEAQDAVEDGVDKLGDDYTDEKQQELMDQYALRSTGGIDLLKFVVNPRSFGQTVENMFYVSFLIREGSVKLAFDENDLPALEPIIKDTSADGSNPRHGAMRHQAIMSIDMEIWQDIIETFDIKEPMIPHREEDEQQGPGARGWYS</sequence>
<dbReference type="Proteomes" id="UP001283341">
    <property type="component" value="Unassembled WGS sequence"/>
</dbReference>
<keyword evidence="4 7" id="KW-0233">DNA recombination</keyword>
<feature type="domain" description="Nse4/EID protein Nse3/MAGE-binding" evidence="10">
    <location>
        <begin position="113"/>
        <end position="166"/>
    </location>
</feature>
<evidence type="ECO:0000313" key="11">
    <source>
        <dbReference type="EMBL" id="KAK3330887.1"/>
    </source>
</evidence>
<keyword evidence="3 7" id="KW-0227">DNA damage</keyword>
<keyword evidence="5 7" id="KW-0234">DNA repair</keyword>
<comment type="function">
    <text evidence="7">Component of the SMC5-SMC6 complex, that promotes sister chromatid alignment after DNA damage and facilitates double-stranded DNA breaks (DSBs) repair via homologous recombination between sister chromatids.</text>
</comment>
<dbReference type="GO" id="GO:0005634">
    <property type="term" value="C:nucleus"/>
    <property type="evidence" value="ECO:0007669"/>
    <property type="project" value="UniProtKB-SubCell"/>
</dbReference>
<evidence type="ECO:0000256" key="6">
    <source>
        <dbReference type="ARBA" id="ARBA00023242"/>
    </source>
</evidence>
<keyword evidence="6 7" id="KW-0539">Nucleus</keyword>
<proteinExistence type="inferred from homology"/>
<comment type="subcellular location">
    <subcellularLocation>
        <location evidence="1 7">Nucleus</location>
    </subcellularLocation>
</comment>
<comment type="subunit">
    <text evidence="7">Component of the SMC5-SMC6 complex.</text>
</comment>
<reference evidence="11" key="1">
    <citation type="journal article" date="2023" name="Mol. Phylogenet. Evol.">
        <title>Genome-scale phylogeny and comparative genomics of the fungal order Sordariales.</title>
        <authorList>
            <person name="Hensen N."/>
            <person name="Bonometti L."/>
            <person name="Westerberg I."/>
            <person name="Brannstrom I.O."/>
            <person name="Guillou S."/>
            <person name="Cros-Aarteil S."/>
            <person name="Calhoun S."/>
            <person name="Haridas S."/>
            <person name="Kuo A."/>
            <person name="Mondo S."/>
            <person name="Pangilinan J."/>
            <person name="Riley R."/>
            <person name="LaButti K."/>
            <person name="Andreopoulos B."/>
            <person name="Lipzen A."/>
            <person name="Chen C."/>
            <person name="Yan M."/>
            <person name="Daum C."/>
            <person name="Ng V."/>
            <person name="Clum A."/>
            <person name="Steindorff A."/>
            <person name="Ohm R.A."/>
            <person name="Martin F."/>
            <person name="Silar P."/>
            <person name="Natvig D.O."/>
            <person name="Lalanne C."/>
            <person name="Gautier V."/>
            <person name="Ament-Velasquez S.L."/>
            <person name="Kruys A."/>
            <person name="Hutchinson M.I."/>
            <person name="Powell A.J."/>
            <person name="Barry K."/>
            <person name="Miller A.N."/>
            <person name="Grigoriev I.V."/>
            <person name="Debuchy R."/>
            <person name="Gladieux P."/>
            <person name="Hiltunen Thoren M."/>
            <person name="Johannesson H."/>
        </authorList>
    </citation>
    <scope>NUCLEOTIDE SEQUENCE</scope>
    <source>
        <strain evidence="11">CBS 118394</strain>
    </source>
</reference>
<protein>
    <recommendedName>
        <fullName evidence="7">Non-structural maintenance of chromosomes element 4</fullName>
    </recommendedName>
</protein>
<evidence type="ECO:0000256" key="3">
    <source>
        <dbReference type="ARBA" id="ARBA00022763"/>
    </source>
</evidence>
<dbReference type="InterPro" id="IPR027786">
    <property type="entry name" value="Nse4/EID"/>
</dbReference>
<dbReference type="InterPro" id="IPR014854">
    <property type="entry name" value="Nse4_C"/>
</dbReference>
<evidence type="ECO:0000256" key="2">
    <source>
        <dbReference type="ARBA" id="ARBA00008997"/>
    </source>
</evidence>
<evidence type="ECO:0000256" key="1">
    <source>
        <dbReference type="ARBA" id="ARBA00004123"/>
    </source>
</evidence>
<gene>
    <name evidence="11" type="ORF">B0H66DRAFT_469791</name>
</gene>
<feature type="region of interest" description="Disordered" evidence="8">
    <location>
        <begin position="160"/>
        <end position="193"/>
    </location>
</feature>
<dbReference type="PANTHER" id="PTHR16140:SF0">
    <property type="entry name" value="NON-STRUCTURAL MAINTENANCE OF CHROMOSOMES ELEMENT 4"/>
    <property type="match status" value="1"/>
</dbReference>
<comment type="similarity">
    <text evidence="2 7">Belongs to the NSE4 family.</text>
</comment>
<reference evidence="11" key="2">
    <citation type="submission" date="2023-06" db="EMBL/GenBank/DDBJ databases">
        <authorList>
            <consortium name="Lawrence Berkeley National Laboratory"/>
            <person name="Haridas S."/>
            <person name="Hensen N."/>
            <person name="Bonometti L."/>
            <person name="Westerberg I."/>
            <person name="Brannstrom I.O."/>
            <person name="Guillou S."/>
            <person name="Cros-Aarteil S."/>
            <person name="Calhoun S."/>
            <person name="Kuo A."/>
            <person name="Mondo S."/>
            <person name="Pangilinan J."/>
            <person name="Riley R."/>
            <person name="Labutti K."/>
            <person name="Andreopoulos B."/>
            <person name="Lipzen A."/>
            <person name="Chen C."/>
            <person name="Yanf M."/>
            <person name="Daum C."/>
            <person name="Ng V."/>
            <person name="Clum A."/>
            <person name="Steindorff A."/>
            <person name="Ohm R."/>
            <person name="Martin F."/>
            <person name="Silar P."/>
            <person name="Natvig D."/>
            <person name="Lalanne C."/>
            <person name="Gautier V."/>
            <person name="Ament-Velasquez S.L."/>
            <person name="Kruys A."/>
            <person name="Hutchinson M.I."/>
            <person name="Powell A.J."/>
            <person name="Barry K."/>
            <person name="Miller A.N."/>
            <person name="Grigoriev I.V."/>
            <person name="Debuchy R."/>
            <person name="Gladieux P."/>
            <person name="Thoren M.H."/>
            <person name="Johannesson H."/>
        </authorList>
    </citation>
    <scope>NUCLEOTIDE SEQUENCE</scope>
    <source>
        <strain evidence="11">CBS 118394</strain>
    </source>
</reference>
<evidence type="ECO:0000256" key="4">
    <source>
        <dbReference type="ARBA" id="ARBA00023172"/>
    </source>
</evidence>
<dbReference type="Pfam" id="PF08743">
    <property type="entry name" value="Nse4_C"/>
    <property type="match status" value="1"/>
</dbReference>
<dbReference type="GO" id="GO:0006281">
    <property type="term" value="P:DNA repair"/>
    <property type="evidence" value="ECO:0007669"/>
    <property type="project" value="UniProtKB-UniRule"/>
</dbReference>
<dbReference type="AlphaFoldDB" id="A0AAE0MFS2"/>
<evidence type="ECO:0000259" key="9">
    <source>
        <dbReference type="Pfam" id="PF08743"/>
    </source>
</evidence>
<evidence type="ECO:0000256" key="7">
    <source>
        <dbReference type="RuleBase" id="RU365071"/>
    </source>
</evidence>
<evidence type="ECO:0000256" key="5">
    <source>
        <dbReference type="ARBA" id="ARBA00023204"/>
    </source>
</evidence>
<dbReference type="PANTHER" id="PTHR16140">
    <property type="entry name" value="NON-STRUCTURAL MAINTENANCE OF CHROMOSOMES ELEMENT 4"/>
    <property type="match status" value="1"/>
</dbReference>
<feature type="region of interest" description="Disordered" evidence="8">
    <location>
        <begin position="1"/>
        <end position="60"/>
    </location>
</feature>